<dbReference type="Gene3D" id="3.30.1240.10">
    <property type="match status" value="1"/>
</dbReference>
<dbReference type="InterPro" id="IPR000150">
    <property type="entry name" value="Cof"/>
</dbReference>
<dbReference type="GO" id="GO:0000287">
    <property type="term" value="F:magnesium ion binding"/>
    <property type="evidence" value="ECO:0007669"/>
    <property type="project" value="TreeGrafter"/>
</dbReference>
<protein>
    <submittedName>
        <fullName evidence="1">HAD-superfamily hydrolase phosphatase</fullName>
    </submittedName>
</protein>
<comment type="caution">
    <text evidence="1">The sequence shown here is derived from an EMBL/GenBank/DDBJ whole genome shotgun (WGS) entry which is preliminary data.</text>
</comment>
<keyword evidence="2" id="KW-1185">Reference proteome</keyword>
<dbReference type="Pfam" id="PF08282">
    <property type="entry name" value="Hydrolase_3"/>
    <property type="match status" value="1"/>
</dbReference>
<dbReference type="PATRIC" id="fig|1423718.3.peg.194"/>
<evidence type="ECO:0000313" key="1">
    <source>
        <dbReference type="EMBL" id="KRM66237.1"/>
    </source>
</evidence>
<name>A0A0R2AGI3_9LACO</name>
<dbReference type="InterPro" id="IPR006379">
    <property type="entry name" value="HAD-SF_hydro_IIB"/>
</dbReference>
<dbReference type="PANTHER" id="PTHR10000:SF25">
    <property type="entry name" value="PHOSPHATASE YKRA-RELATED"/>
    <property type="match status" value="1"/>
</dbReference>
<dbReference type="Gene3D" id="3.40.50.1000">
    <property type="entry name" value="HAD superfamily/HAD-like"/>
    <property type="match status" value="1"/>
</dbReference>
<dbReference type="InterPro" id="IPR036412">
    <property type="entry name" value="HAD-like_sf"/>
</dbReference>
<dbReference type="Proteomes" id="UP000051008">
    <property type="component" value="Unassembled WGS sequence"/>
</dbReference>
<sequence>MEQKLIFLDIDGTILGYDGTLPASAVTAIKTARQNGHRVYLNSGRSKAELPKELLAIGFDGIIGGNGNYVENDGQVIFHQALPLETEQAIVTWLTERNLPFYLESNAGLFGSPDFEIKAKPAFQAYIHSKNPQADTSNLKVEDELHGLILGADLTRCDVNKISFALKSYQDFLDTKAAFPDLEVGTWGGKDELALFGDLRPKNITKSNAIDHLLTFLNATKEQTVAFGDAKIDIPMFTYCNLGVAMGNAGPETKAAADLITTDLMDDGLFNGFKEIGVLSND</sequence>
<reference evidence="1 2" key="1">
    <citation type="journal article" date="2015" name="Genome Announc.">
        <title>Expanding the biotechnology potential of lactobacilli through comparative genomics of 213 strains and associated genera.</title>
        <authorList>
            <person name="Sun Z."/>
            <person name="Harris H.M."/>
            <person name="McCann A."/>
            <person name="Guo C."/>
            <person name="Argimon S."/>
            <person name="Zhang W."/>
            <person name="Yang X."/>
            <person name="Jeffery I.B."/>
            <person name="Cooney J.C."/>
            <person name="Kagawa T.F."/>
            <person name="Liu W."/>
            <person name="Song Y."/>
            <person name="Salvetti E."/>
            <person name="Wrobel A."/>
            <person name="Rasinkangas P."/>
            <person name="Parkhill J."/>
            <person name="Rea M.C."/>
            <person name="O'Sullivan O."/>
            <person name="Ritari J."/>
            <person name="Douillard F.P."/>
            <person name="Paul Ross R."/>
            <person name="Yang R."/>
            <person name="Briner A.E."/>
            <person name="Felis G.E."/>
            <person name="de Vos W.M."/>
            <person name="Barrangou R."/>
            <person name="Klaenhammer T.R."/>
            <person name="Caufield P.W."/>
            <person name="Cui Y."/>
            <person name="Zhang H."/>
            <person name="O'Toole P.W."/>
        </authorList>
    </citation>
    <scope>NUCLEOTIDE SEQUENCE [LARGE SCALE GENOMIC DNA]</scope>
    <source>
        <strain evidence="1 2">DSM 20509</strain>
    </source>
</reference>
<organism evidence="1 2">
    <name type="scientific">Ligilactobacillus agilis DSM 20509</name>
    <dbReference type="NCBI Taxonomy" id="1423718"/>
    <lineage>
        <taxon>Bacteria</taxon>
        <taxon>Bacillati</taxon>
        <taxon>Bacillota</taxon>
        <taxon>Bacilli</taxon>
        <taxon>Lactobacillales</taxon>
        <taxon>Lactobacillaceae</taxon>
        <taxon>Ligilactobacillus</taxon>
    </lineage>
</organism>
<dbReference type="PANTHER" id="PTHR10000">
    <property type="entry name" value="PHOSPHOSERINE PHOSPHATASE"/>
    <property type="match status" value="1"/>
</dbReference>
<dbReference type="EMBL" id="AYYP01000006">
    <property type="protein sequence ID" value="KRM66237.1"/>
    <property type="molecule type" value="Genomic_DNA"/>
</dbReference>
<dbReference type="SFLD" id="SFLDS00003">
    <property type="entry name" value="Haloacid_Dehalogenase"/>
    <property type="match status" value="1"/>
</dbReference>
<dbReference type="SFLD" id="SFLDG01140">
    <property type="entry name" value="C2.B:_Phosphomannomutase_and_P"/>
    <property type="match status" value="1"/>
</dbReference>
<gene>
    <name evidence="1" type="ORF">FC14_GL000183</name>
</gene>
<keyword evidence="1" id="KW-0378">Hydrolase</keyword>
<dbReference type="SUPFAM" id="SSF56784">
    <property type="entry name" value="HAD-like"/>
    <property type="match status" value="1"/>
</dbReference>
<proteinExistence type="predicted"/>
<dbReference type="GO" id="GO:0005829">
    <property type="term" value="C:cytosol"/>
    <property type="evidence" value="ECO:0007669"/>
    <property type="project" value="TreeGrafter"/>
</dbReference>
<dbReference type="NCBIfam" id="TIGR01484">
    <property type="entry name" value="HAD-SF-IIB"/>
    <property type="match status" value="1"/>
</dbReference>
<dbReference type="OrthoDB" id="9810101at2"/>
<dbReference type="AlphaFoldDB" id="A0A0R2AGI3"/>
<dbReference type="InterPro" id="IPR023214">
    <property type="entry name" value="HAD_sf"/>
</dbReference>
<dbReference type="GO" id="GO:0016791">
    <property type="term" value="F:phosphatase activity"/>
    <property type="evidence" value="ECO:0007669"/>
    <property type="project" value="TreeGrafter"/>
</dbReference>
<dbReference type="RefSeq" id="WP_056975659.1">
    <property type="nucleotide sequence ID" value="NZ_AYYP01000006.1"/>
</dbReference>
<evidence type="ECO:0000313" key="2">
    <source>
        <dbReference type="Proteomes" id="UP000051008"/>
    </source>
</evidence>
<dbReference type="NCBIfam" id="TIGR00099">
    <property type="entry name" value="Cof-subfamily"/>
    <property type="match status" value="1"/>
</dbReference>
<accession>A0A0R2AGI3</accession>